<evidence type="ECO:0000256" key="1">
    <source>
        <dbReference type="SAM" id="Phobius"/>
    </source>
</evidence>
<accession>A0A7L4YPK6</accession>
<evidence type="ECO:0000313" key="2">
    <source>
        <dbReference type="EMBL" id="QHC01060.1"/>
    </source>
</evidence>
<keyword evidence="1" id="KW-0472">Membrane</keyword>
<feature type="transmembrane region" description="Helical" evidence="1">
    <location>
        <begin position="146"/>
        <end position="167"/>
    </location>
</feature>
<dbReference type="RefSeq" id="WP_159546159.1">
    <property type="nucleotide sequence ID" value="NZ_CP047156.1"/>
</dbReference>
<reference evidence="2 3" key="1">
    <citation type="journal article" date="2018" name="Int. J. Syst. Evol. Microbiol.">
        <title>Epidermidibacterium keratini gen. nov., sp. nov., a member of the family Sporichthyaceae, isolated from keratin epidermis.</title>
        <authorList>
            <person name="Lee D.G."/>
            <person name="Trujillo M.E."/>
            <person name="Kang S."/>
            <person name="Nam J.J."/>
            <person name="Kim Y.J."/>
        </authorList>
    </citation>
    <scope>NUCLEOTIDE SEQUENCE [LARGE SCALE GENOMIC DNA]</scope>
    <source>
        <strain evidence="2 3">EPI-7</strain>
    </source>
</reference>
<name>A0A7L4YPK6_9ACTN</name>
<dbReference type="Proteomes" id="UP000463857">
    <property type="component" value="Chromosome"/>
</dbReference>
<dbReference type="InParanoid" id="A0A7L4YPK6"/>
<evidence type="ECO:0000313" key="3">
    <source>
        <dbReference type="Proteomes" id="UP000463857"/>
    </source>
</evidence>
<keyword evidence="1" id="KW-0812">Transmembrane</keyword>
<gene>
    <name evidence="2" type="ORF">EK0264_12670</name>
</gene>
<dbReference type="KEGG" id="eke:EK0264_12670"/>
<sequence>MKTISQQRFSRQGVRNLLAGVLVAAALAFIAWQGSAGALTMLGYLPVLIASAIGLGPDLGGSVIREVVKALGSVVIPMAIAGLGYAALPRKPLFGRVPTGTLRTGLKWSVRVAIAVPVGYATTRIAWVLGIPLGLSSDFLEQIQDIVINGGMLAAGALGGAVLTWGLTRPWGTTFPRWIPRLGGRRVPIGLARNAAVFVGTAVLSAGCYFIRSMVTGNISIAPAGAEQQIAAWLPEMFWPIWGIALIIAGLVYAELRRRTGELLDMSAALLTSQDR</sequence>
<feature type="transmembrane region" description="Helical" evidence="1">
    <location>
        <begin position="108"/>
        <end position="134"/>
    </location>
</feature>
<keyword evidence="1" id="KW-1133">Transmembrane helix</keyword>
<dbReference type="AlphaFoldDB" id="A0A7L4YPK6"/>
<protein>
    <submittedName>
        <fullName evidence="2">Uncharacterized protein</fullName>
    </submittedName>
</protein>
<keyword evidence="3" id="KW-1185">Reference proteome</keyword>
<feature type="transmembrane region" description="Helical" evidence="1">
    <location>
        <begin position="67"/>
        <end position="88"/>
    </location>
</feature>
<feature type="transmembrane region" description="Helical" evidence="1">
    <location>
        <begin position="237"/>
        <end position="256"/>
    </location>
</feature>
<feature type="transmembrane region" description="Helical" evidence="1">
    <location>
        <begin position="12"/>
        <end position="32"/>
    </location>
</feature>
<organism evidence="2 3">
    <name type="scientific">Epidermidibacterium keratini</name>
    <dbReference type="NCBI Taxonomy" id="1891644"/>
    <lineage>
        <taxon>Bacteria</taxon>
        <taxon>Bacillati</taxon>
        <taxon>Actinomycetota</taxon>
        <taxon>Actinomycetes</taxon>
        <taxon>Sporichthyales</taxon>
        <taxon>Sporichthyaceae</taxon>
        <taxon>Epidermidibacterium</taxon>
    </lineage>
</organism>
<dbReference type="EMBL" id="CP047156">
    <property type="protein sequence ID" value="QHC01060.1"/>
    <property type="molecule type" value="Genomic_DNA"/>
</dbReference>
<dbReference type="OrthoDB" id="2717873at2"/>
<proteinExistence type="predicted"/>